<keyword evidence="3" id="KW-0597">Phosphoprotein</keyword>
<dbReference type="EMBL" id="SOEF01000004">
    <property type="protein sequence ID" value="TDX46660.1"/>
    <property type="molecule type" value="Genomic_DNA"/>
</dbReference>
<dbReference type="InterPro" id="IPR001789">
    <property type="entry name" value="Sig_transdc_resp-reg_receiver"/>
</dbReference>
<dbReference type="Gene3D" id="3.40.50.2300">
    <property type="match status" value="1"/>
</dbReference>
<feature type="domain" description="Response regulatory" evidence="5">
    <location>
        <begin position="4"/>
        <end position="118"/>
    </location>
</feature>
<dbReference type="CDD" id="cd17532">
    <property type="entry name" value="REC_LytTR_AlgR-like"/>
    <property type="match status" value="1"/>
</dbReference>
<reference evidence="10 14" key="3">
    <citation type="submission" date="2019-03" db="EMBL/GenBank/DDBJ databases">
        <title>Subsurface microbial communities from deep shales in Ohio and West Virginia, USA.</title>
        <authorList>
            <person name="Wrighton K."/>
        </authorList>
    </citation>
    <scope>NUCLEOTIDE SEQUENCE [LARGE SCALE GENOMIC DNA]</scope>
    <source>
        <strain evidence="10 14">DSMZ 11287</strain>
    </source>
</reference>
<evidence type="ECO:0000313" key="10">
    <source>
        <dbReference type="EMBL" id="TDX46660.1"/>
    </source>
</evidence>
<dbReference type="PANTHER" id="PTHR37299:SF4">
    <property type="entry name" value="TRANSCRIPTIONAL REGULATOR"/>
    <property type="match status" value="1"/>
</dbReference>
<organism evidence="10 14">
    <name type="scientific">Halanaerobium congolense</name>
    <dbReference type="NCBI Taxonomy" id="54121"/>
    <lineage>
        <taxon>Bacteria</taxon>
        <taxon>Bacillati</taxon>
        <taxon>Bacillota</taxon>
        <taxon>Clostridia</taxon>
        <taxon>Halanaerobiales</taxon>
        <taxon>Halanaerobiaceae</taxon>
        <taxon>Halanaerobium</taxon>
    </lineage>
</organism>
<keyword evidence="13" id="KW-1185">Reference proteome</keyword>
<evidence type="ECO:0000313" key="9">
    <source>
        <dbReference type="EMBL" id="SES86808.1"/>
    </source>
</evidence>
<dbReference type="GO" id="GO:0000156">
    <property type="term" value="F:phosphorelay response regulator activity"/>
    <property type="evidence" value="ECO:0007669"/>
    <property type="project" value="InterPro"/>
</dbReference>
<dbReference type="Proteomes" id="UP000199519">
    <property type="component" value="Unassembled WGS sequence"/>
</dbReference>
<dbReference type="RefSeq" id="WP_166667666.1">
    <property type="nucleotide sequence ID" value="NZ_FNBJ01000009.1"/>
</dbReference>
<dbReference type="EMBL" id="FNEH01000004">
    <property type="protein sequence ID" value="SDI30261.1"/>
    <property type="molecule type" value="Genomic_DNA"/>
</dbReference>
<protein>
    <recommendedName>
        <fullName evidence="1">Stage 0 sporulation protein A homolog</fullName>
    </recommendedName>
</protein>
<dbReference type="GO" id="GO:0003677">
    <property type="term" value="F:DNA binding"/>
    <property type="evidence" value="ECO:0007669"/>
    <property type="project" value="InterPro"/>
</dbReference>
<evidence type="ECO:0000313" key="8">
    <source>
        <dbReference type="EMBL" id="SDI30261.1"/>
    </source>
</evidence>
<dbReference type="PANTHER" id="PTHR37299">
    <property type="entry name" value="TRANSCRIPTIONAL REGULATOR-RELATED"/>
    <property type="match status" value="1"/>
</dbReference>
<evidence type="ECO:0000256" key="4">
    <source>
        <dbReference type="SAM" id="Coils"/>
    </source>
</evidence>
<dbReference type="SMART" id="SM00850">
    <property type="entry name" value="LytTR"/>
    <property type="match status" value="1"/>
</dbReference>
<accession>A0A1G7JSK3</accession>
<evidence type="ECO:0000256" key="2">
    <source>
        <dbReference type="ARBA" id="ARBA00024867"/>
    </source>
</evidence>
<dbReference type="EMBL" id="FOHG01000009">
    <property type="protein sequence ID" value="SES86808.1"/>
    <property type="molecule type" value="Genomic_DNA"/>
</dbReference>
<proteinExistence type="predicted"/>
<dbReference type="Proteomes" id="UP000295472">
    <property type="component" value="Unassembled WGS sequence"/>
</dbReference>
<dbReference type="AlphaFoldDB" id="A0A1G7JSK3"/>
<evidence type="ECO:0000256" key="1">
    <source>
        <dbReference type="ARBA" id="ARBA00018672"/>
    </source>
</evidence>
<sequence>MIVKTMIVEDEKLARDELKFLIEEDPDFEVISETADGEKALSLLKKVKIDLLFLDIQIPGKSGIEIARILNQQQNAPYIIFTTAYDEYAVEAFQLSAVDYLLKPISDQRLQESLEKAKKEIRDNNNNNNNNFNQQLENLFANLNNSKQKECLNKIAVMEKDYYLMLNFKDIYYFSTKNKKVWAHCYKKSYITQFQLKDLENMLPEQFFRIHKSYIVNLKHIKAVIPWFKGKYQVLMEDFSEHKIPVSRSKVDQINTLLNLK</sequence>
<dbReference type="PROSITE" id="PS50110">
    <property type="entry name" value="RESPONSE_REGULATORY"/>
    <property type="match status" value="1"/>
</dbReference>
<dbReference type="SMART" id="SM00448">
    <property type="entry name" value="REC"/>
    <property type="match status" value="1"/>
</dbReference>
<feature type="coiled-coil region" evidence="4">
    <location>
        <begin position="107"/>
        <end position="149"/>
    </location>
</feature>
<dbReference type="EMBL" id="FNBJ01000009">
    <property type="protein sequence ID" value="SDF27947.1"/>
    <property type="molecule type" value="Genomic_DNA"/>
</dbReference>
<dbReference type="InterPro" id="IPR007492">
    <property type="entry name" value="LytTR_DNA-bd_dom"/>
</dbReference>
<reference evidence="11 13" key="2">
    <citation type="submission" date="2016-10" db="EMBL/GenBank/DDBJ databases">
        <authorList>
            <person name="Varghese N."/>
            <person name="Submissions S."/>
        </authorList>
    </citation>
    <scope>NUCLEOTIDE SEQUENCE [LARGE SCALE GENOMIC DNA]</scope>
    <source>
        <strain evidence="7 13">WG2</strain>
        <strain evidence="9 11">WG5</strain>
    </source>
</reference>
<dbReference type="Gene3D" id="2.40.50.1020">
    <property type="entry name" value="LytTr DNA-binding domain"/>
    <property type="match status" value="1"/>
</dbReference>
<evidence type="ECO:0000259" key="5">
    <source>
        <dbReference type="PROSITE" id="PS50110"/>
    </source>
</evidence>
<dbReference type="Proteomes" id="UP000198612">
    <property type="component" value="Unassembled WGS sequence"/>
</dbReference>
<evidence type="ECO:0000313" key="7">
    <source>
        <dbReference type="EMBL" id="SDF27947.1"/>
    </source>
</evidence>
<dbReference type="InterPro" id="IPR046947">
    <property type="entry name" value="LytR-like"/>
</dbReference>
<evidence type="ECO:0000259" key="6">
    <source>
        <dbReference type="PROSITE" id="PS50930"/>
    </source>
</evidence>
<evidence type="ECO:0000256" key="3">
    <source>
        <dbReference type="PROSITE-ProRule" id="PRU00169"/>
    </source>
</evidence>
<dbReference type="PROSITE" id="PS50930">
    <property type="entry name" value="HTH_LYTTR"/>
    <property type="match status" value="1"/>
</dbReference>
<gene>
    <name evidence="10" type="ORF">C7954_10429</name>
    <name evidence="7" type="ORF">SAMN04488598_10915</name>
    <name evidence="9" type="ORF">SAMN04515652_10914</name>
    <name evidence="8" type="ORF">SAMN04515654_10474</name>
</gene>
<feature type="modified residue" description="4-aspartylphosphate" evidence="3">
    <location>
        <position position="55"/>
    </location>
</feature>
<dbReference type="GeneID" id="57011893"/>
<keyword evidence="4" id="KW-0175">Coiled coil</keyword>
<evidence type="ECO:0000313" key="14">
    <source>
        <dbReference type="Proteomes" id="UP000295472"/>
    </source>
</evidence>
<name>A0A1G7JSK3_9FIRM</name>
<comment type="function">
    <text evidence="2">May play the central regulatory role in sporulation. It may be an element of the effector pathway responsible for the activation of sporulation genes in response to nutritional stress. Spo0A may act in concert with spo0H (a sigma factor) to control the expression of some genes that are critical to the sporulation process.</text>
</comment>
<dbReference type="Pfam" id="PF04397">
    <property type="entry name" value="LytTR"/>
    <property type="match status" value="1"/>
</dbReference>
<dbReference type="Proteomes" id="UP000198945">
    <property type="component" value="Unassembled WGS sequence"/>
</dbReference>
<evidence type="ECO:0000313" key="12">
    <source>
        <dbReference type="Proteomes" id="UP000198945"/>
    </source>
</evidence>
<feature type="domain" description="HTH LytTR-type" evidence="6">
    <location>
        <begin position="155"/>
        <end position="260"/>
    </location>
</feature>
<dbReference type="Pfam" id="PF00072">
    <property type="entry name" value="Response_reg"/>
    <property type="match status" value="1"/>
</dbReference>
<reference evidence="8 12" key="1">
    <citation type="submission" date="2016-10" db="EMBL/GenBank/DDBJ databases">
        <authorList>
            <person name="de Groot N.N."/>
        </authorList>
    </citation>
    <scope>NUCLEOTIDE SEQUENCE [LARGE SCALE GENOMIC DNA]</scope>
    <source>
        <strain evidence="8 12">WG7</strain>
    </source>
</reference>
<dbReference type="SUPFAM" id="SSF52172">
    <property type="entry name" value="CheY-like"/>
    <property type="match status" value="1"/>
</dbReference>
<dbReference type="InterPro" id="IPR011006">
    <property type="entry name" value="CheY-like_superfamily"/>
</dbReference>
<evidence type="ECO:0000313" key="11">
    <source>
        <dbReference type="Proteomes" id="UP000198612"/>
    </source>
</evidence>
<evidence type="ECO:0000313" key="13">
    <source>
        <dbReference type="Proteomes" id="UP000199519"/>
    </source>
</evidence>